<dbReference type="PANTHER" id="PTHR11214:SF314">
    <property type="entry name" value="HEXOSYLTRANSFERASE"/>
    <property type="match status" value="1"/>
</dbReference>
<feature type="transmembrane region" description="Helical" evidence="11">
    <location>
        <begin position="101"/>
        <end position="122"/>
    </location>
</feature>
<keyword evidence="5 11" id="KW-0812">Transmembrane</keyword>
<keyword evidence="7 11" id="KW-1133">Transmembrane helix</keyword>
<sequence length="395" mass="44550">MYCVERRWALDRQMDGEYLMPLKLPSASSINNHGSKKGRSTFLKRLFLVFAAVLTLLALLYVPVYHSAQGPLQGLAQLSGWADNTTRDVRIYVQPESNTTIISPVGICVTPPILIIVVCSSVSNQKARDAIRDTWANKTILENYNATVEVAFLVGESSNDTLNENIENESLQYKDIIQEKFQDSYNNLTIKSIMMLKWVTLNCGQAKYLMKTDDDMFVNVPVLIRLLQARPKANGALMGSLICRAKPITDSKNKWFMPKYMYAEKMYPNYLSGTGYVMSLDVASKLYATALDTQLIYLEDVYLTGICARRAKLRPTNHPGFSFVSRKLDPCVFRNVITAHRVSASNLYAMWKRVNNSTLKCVAPSASVKKQPSLSRKGRNTRYYPDRGRSVAKCV</sequence>
<dbReference type="GO" id="GO:0000139">
    <property type="term" value="C:Golgi membrane"/>
    <property type="evidence" value="ECO:0007669"/>
    <property type="project" value="UniProtKB-SubCell"/>
</dbReference>
<dbReference type="Pfam" id="PF01762">
    <property type="entry name" value="Galactosyl_T"/>
    <property type="match status" value="1"/>
</dbReference>
<accession>A0A6J0C2G9</accession>
<evidence type="ECO:0000256" key="4">
    <source>
        <dbReference type="ARBA" id="ARBA00022679"/>
    </source>
</evidence>
<name>A0A6J0C2G9_NEOLC</name>
<evidence type="ECO:0000313" key="12">
    <source>
        <dbReference type="Proteomes" id="UP000829291"/>
    </source>
</evidence>
<dbReference type="InterPro" id="IPR002659">
    <property type="entry name" value="Glyco_trans_31"/>
</dbReference>
<gene>
    <name evidence="13" type="primary">LOC107224869</name>
</gene>
<evidence type="ECO:0000256" key="6">
    <source>
        <dbReference type="ARBA" id="ARBA00022968"/>
    </source>
</evidence>
<comment type="subcellular location">
    <subcellularLocation>
        <location evidence="1 11">Golgi apparatus membrane</location>
        <topology evidence="1 11">Single-pass type II membrane protein</topology>
    </subcellularLocation>
</comment>
<evidence type="ECO:0000256" key="8">
    <source>
        <dbReference type="ARBA" id="ARBA00023034"/>
    </source>
</evidence>
<dbReference type="EC" id="2.4.1.-" evidence="11"/>
<evidence type="ECO:0000256" key="7">
    <source>
        <dbReference type="ARBA" id="ARBA00022989"/>
    </source>
</evidence>
<reference evidence="13" key="1">
    <citation type="submission" date="2025-08" db="UniProtKB">
        <authorList>
            <consortium name="RefSeq"/>
        </authorList>
    </citation>
    <scope>IDENTIFICATION</scope>
    <source>
        <tissue evidence="13">Thorax and Abdomen</tissue>
    </source>
</reference>
<dbReference type="Gene3D" id="3.90.550.50">
    <property type="match status" value="1"/>
</dbReference>
<organism evidence="13">
    <name type="scientific">Neodiprion lecontei</name>
    <name type="common">Redheaded pine sawfly</name>
    <dbReference type="NCBI Taxonomy" id="441921"/>
    <lineage>
        <taxon>Eukaryota</taxon>
        <taxon>Metazoa</taxon>
        <taxon>Ecdysozoa</taxon>
        <taxon>Arthropoda</taxon>
        <taxon>Hexapoda</taxon>
        <taxon>Insecta</taxon>
        <taxon>Pterygota</taxon>
        <taxon>Neoptera</taxon>
        <taxon>Endopterygota</taxon>
        <taxon>Hymenoptera</taxon>
        <taxon>Tenthredinoidea</taxon>
        <taxon>Diprionidae</taxon>
        <taxon>Diprioninae</taxon>
        <taxon>Neodiprion</taxon>
    </lineage>
</organism>
<evidence type="ECO:0000256" key="3">
    <source>
        <dbReference type="ARBA" id="ARBA00022676"/>
    </source>
</evidence>
<evidence type="ECO:0000256" key="11">
    <source>
        <dbReference type="RuleBase" id="RU363063"/>
    </source>
</evidence>
<dbReference type="OrthoDB" id="5512589at2759"/>
<dbReference type="Proteomes" id="UP000829291">
    <property type="component" value="Chromosome 2"/>
</dbReference>
<comment type="similarity">
    <text evidence="2 11">Belongs to the glycosyltransferase 31 family.</text>
</comment>
<evidence type="ECO:0000256" key="5">
    <source>
        <dbReference type="ARBA" id="ARBA00022692"/>
    </source>
</evidence>
<dbReference type="AlphaFoldDB" id="A0A6J0C2G9"/>
<keyword evidence="8 11" id="KW-0333">Golgi apparatus</keyword>
<evidence type="ECO:0000256" key="1">
    <source>
        <dbReference type="ARBA" id="ARBA00004323"/>
    </source>
</evidence>
<keyword evidence="3 11" id="KW-0328">Glycosyltransferase</keyword>
<dbReference type="GO" id="GO:0016758">
    <property type="term" value="F:hexosyltransferase activity"/>
    <property type="evidence" value="ECO:0007669"/>
    <property type="project" value="InterPro"/>
</dbReference>
<feature type="transmembrane region" description="Helical" evidence="11">
    <location>
        <begin position="46"/>
        <end position="65"/>
    </location>
</feature>
<dbReference type="RefSeq" id="XP_015520705.1">
    <property type="nucleotide sequence ID" value="XM_015665219.2"/>
</dbReference>
<dbReference type="GeneID" id="107224869"/>
<evidence type="ECO:0000256" key="2">
    <source>
        <dbReference type="ARBA" id="ARBA00008661"/>
    </source>
</evidence>
<dbReference type="GO" id="GO:0006493">
    <property type="term" value="P:protein O-linked glycosylation"/>
    <property type="evidence" value="ECO:0007669"/>
    <property type="project" value="TreeGrafter"/>
</dbReference>
<keyword evidence="6" id="KW-0735">Signal-anchor</keyword>
<proteinExistence type="inferred from homology"/>
<evidence type="ECO:0000256" key="9">
    <source>
        <dbReference type="ARBA" id="ARBA00023136"/>
    </source>
</evidence>
<dbReference type="PANTHER" id="PTHR11214">
    <property type="entry name" value="BETA-1,3-N-ACETYLGLUCOSAMINYLTRANSFERASE"/>
    <property type="match status" value="1"/>
</dbReference>
<keyword evidence="9 11" id="KW-0472">Membrane</keyword>
<keyword evidence="10" id="KW-0325">Glycoprotein</keyword>
<evidence type="ECO:0000313" key="13">
    <source>
        <dbReference type="RefSeq" id="XP_015520705.1"/>
    </source>
</evidence>
<comment type="caution">
    <text evidence="11">Lacks conserved residue(s) required for the propagation of feature annotation.</text>
</comment>
<evidence type="ECO:0000256" key="10">
    <source>
        <dbReference type="ARBA" id="ARBA00023180"/>
    </source>
</evidence>
<dbReference type="FunFam" id="3.90.550.50:FF:000001">
    <property type="entry name" value="Hexosyltransferase"/>
    <property type="match status" value="1"/>
</dbReference>
<keyword evidence="4" id="KW-0808">Transferase</keyword>
<keyword evidence="12" id="KW-1185">Reference proteome</keyword>
<protein>
    <recommendedName>
        <fullName evidence="11">Hexosyltransferase</fullName>
        <ecNumber evidence="11">2.4.1.-</ecNumber>
    </recommendedName>
</protein>